<dbReference type="EMBL" id="JARKNE010000010">
    <property type="protein sequence ID" value="KAK5794077.1"/>
    <property type="molecule type" value="Genomic_DNA"/>
</dbReference>
<protein>
    <submittedName>
        <fullName evidence="1">Uncharacterized protein</fullName>
    </submittedName>
</protein>
<reference evidence="1 2" key="1">
    <citation type="submission" date="2023-03" db="EMBL/GenBank/DDBJ databases">
        <title>WGS of Gossypium arboreum.</title>
        <authorList>
            <person name="Yu D."/>
        </authorList>
    </citation>
    <scope>NUCLEOTIDE SEQUENCE [LARGE SCALE GENOMIC DNA]</scope>
    <source>
        <tissue evidence="1">Leaf</tissue>
    </source>
</reference>
<proteinExistence type="predicted"/>
<name>A0ABR0NGD7_GOSAR</name>
<sequence length="66" mass="7561">MVQETVVEVSLPTLANNNPELSIEALTRLVREVLEEVFEERVKAYGETLEARCLECSRQWGRSPLK</sequence>
<evidence type="ECO:0000313" key="2">
    <source>
        <dbReference type="Proteomes" id="UP001358586"/>
    </source>
</evidence>
<organism evidence="1 2">
    <name type="scientific">Gossypium arboreum</name>
    <name type="common">Tree cotton</name>
    <name type="synonym">Gossypium nanking</name>
    <dbReference type="NCBI Taxonomy" id="29729"/>
    <lineage>
        <taxon>Eukaryota</taxon>
        <taxon>Viridiplantae</taxon>
        <taxon>Streptophyta</taxon>
        <taxon>Embryophyta</taxon>
        <taxon>Tracheophyta</taxon>
        <taxon>Spermatophyta</taxon>
        <taxon>Magnoliopsida</taxon>
        <taxon>eudicotyledons</taxon>
        <taxon>Gunneridae</taxon>
        <taxon>Pentapetalae</taxon>
        <taxon>rosids</taxon>
        <taxon>malvids</taxon>
        <taxon>Malvales</taxon>
        <taxon>Malvaceae</taxon>
        <taxon>Malvoideae</taxon>
        <taxon>Gossypium</taxon>
    </lineage>
</organism>
<accession>A0ABR0NGD7</accession>
<dbReference type="Proteomes" id="UP001358586">
    <property type="component" value="Chromosome 10"/>
</dbReference>
<keyword evidence="2" id="KW-1185">Reference proteome</keyword>
<comment type="caution">
    <text evidence="1">The sequence shown here is derived from an EMBL/GenBank/DDBJ whole genome shotgun (WGS) entry which is preliminary data.</text>
</comment>
<gene>
    <name evidence="1" type="ORF">PVK06_035271</name>
</gene>
<evidence type="ECO:0000313" key="1">
    <source>
        <dbReference type="EMBL" id="KAK5794077.1"/>
    </source>
</evidence>